<evidence type="ECO:0000256" key="3">
    <source>
        <dbReference type="ARBA" id="ARBA00022692"/>
    </source>
</evidence>
<comment type="subcellular location">
    <subcellularLocation>
        <location evidence="1">Membrane</location>
        <topology evidence="1">Multi-pass membrane protein</topology>
    </subcellularLocation>
</comment>
<dbReference type="CDD" id="cd03244">
    <property type="entry name" value="ABCC_MRP_domain2"/>
    <property type="match status" value="1"/>
</dbReference>
<keyword evidence="2" id="KW-0813">Transport</keyword>
<feature type="transmembrane region" description="Helical" evidence="8">
    <location>
        <begin position="973"/>
        <end position="995"/>
    </location>
</feature>
<dbReference type="OrthoDB" id="4865934at2759"/>
<dbReference type="InterPro" id="IPR017871">
    <property type="entry name" value="ABC_transporter-like_CS"/>
</dbReference>
<dbReference type="Gene3D" id="3.40.50.300">
    <property type="entry name" value="P-loop containing nucleotide triphosphate hydrolases"/>
    <property type="match status" value="2"/>
</dbReference>
<dbReference type="SUPFAM" id="SSF90123">
    <property type="entry name" value="ABC transporter transmembrane region"/>
    <property type="match status" value="2"/>
</dbReference>
<name>A0A813FKL0_POLGL</name>
<feature type="transmembrane region" description="Helical" evidence="8">
    <location>
        <begin position="834"/>
        <end position="853"/>
    </location>
</feature>
<evidence type="ECO:0000256" key="1">
    <source>
        <dbReference type="ARBA" id="ARBA00004141"/>
    </source>
</evidence>
<evidence type="ECO:0000256" key="4">
    <source>
        <dbReference type="ARBA" id="ARBA00022741"/>
    </source>
</evidence>
<dbReference type="Proteomes" id="UP000654075">
    <property type="component" value="Unassembled WGS sequence"/>
</dbReference>
<dbReference type="PROSITE" id="PS00211">
    <property type="entry name" value="ABC_TRANSPORTER_1"/>
    <property type="match status" value="2"/>
</dbReference>
<dbReference type="InterPro" id="IPR011527">
    <property type="entry name" value="ABC1_TM_dom"/>
</dbReference>
<dbReference type="InterPro" id="IPR027417">
    <property type="entry name" value="P-loop_NTPase"/>
</dbReference>
<evidence type="ECO:0000313" key="12">
    <source>
        <dbReference type="Proteomes" id="UP000654075"/>
    </source>
</evidence>
<dbReference type="EMBL" id="CAJNNV010024864">
    <property type="protein sequence ID" value="CAE8610915.1"/>
    <property type="molecule type" value="Genomic_DNA"/>
</dbReference>
<feature type="transmembrane region" description="Helical" evidence="8">
    <location>
        <begin position="942"/>
        <end position="961"/>
    </location>
</feature>
<accession>A0A813FKL0</accession>
<sequence>EEKAMLPILRKACSARRKGFLSEADCESLPKLSPSTRSLAEAAEFRWAEELRLAAPAKGQDNIKGCCSSGKPRRPSLGRVAWLSVRRPFLIGFVALFIRGTSNAVSLPLLIKAIVDSVVDGDFERMRFYLGMLLVERVLGAILEHIGARIMTTQVPARLVATLGSLVVRKAATPGVLGASGAGVDSQVLLGRELTMLYMRLGAMCYKGFIATPSLLSGAVTLVILLGWPALIGVAWVFLTIVFGYRFQTYAKKAEEVMSKIATERLNALGNVLSCIKAIKYFTWEPEFLALLAETRARECNALQIRVNYNLFALTLGKVTPVTGSLVTFVAFALLGNTIHAGDIFAANSVFMTMRFAVGASAVLMEVYKSLQLTLERVQKYLLLAERPTRDALEGEDSSGVLATVDDLYVETASLADVVLQTGKVNAPFTLSLQGHHVVARRGQLTAVCGAVGSGKTTFLSALLGFAEGETSLRPGSSRLCAQLGWCPQQAVLISGSVRDNILMGRPQDDRKLARCLQEACWGLDLQQLTAGLDETVGTRGTALSGGQQARLCLARALYDEPALLLLDDPMAAVDASVGRFLLRSLRRRCCGNGVEKDLPGAVVILNQLHFLPNFDQVLVVKGGAVTVCPDFTDFQGSPQGAEMLAGVEPFLLPPESEGDRRADQDELGRVLAFVAGSAKDRGALVDAKGQLAPVSETVAVGLVSFKVLKTYLLSPGWPFLLLIVTTFLTTFSLLGVRDWWMAVWADSGGGNEPKFILVFAALCLLHVLCAYIGVFLVGLFVSRAGRNLHADCMERILRAPMSFFEATPTGRIMSRFGTDLGAMDSTMAAQIDFTMTFGMTFLMMCAAVTAQIPYISIVFALAVALTVPIVHGLVIFQQDLKRHSNNAMTPILSNADEVKRMSLVMDIFHCREFFIARHQQYNDIWTKLSDCVLFTPPIVEIWVNFVHVFVLVATGFLTMQNTDVSAGLVGMYWSYAALWGLFATSTVGVVMGLLTNLTSLERLLEYKLGNLASEPAWFLPDSKEPAEWPRNAPELHFQQVALRYRANLPLALTGLDLHVKGGERLGIMGRTGAGKTSITAVVFRLVDCESGCLLIDGVDVRALGLHRLRKALSMIPQEPIVMSGTVRYNLDPFRKHLDADLLQALTDSGIGEALTLDTIAGGDGCGLSAGQMQLLTFARTLLQKERRIVVMDEPTASVDFQSVRRVQEVWRKVFAGRTVLSIAHRLQTVVDFCDRVCVLEAGRLAEIGTPKELLADPTSHLAKLARAGKLEPVGAASNSQLLAAVKDSPLESKATL</sequence>
<evidence type="ECO:0000313" key="11">
    <source>
        <dbReference type="EMBL" id="CAE8610915.1"/>
    </source>
</evidence>
<keyword evidence="6 8" id="KW-1133">Transmembrane helix</keyword>
<evidence type="ECO:0000256" key="2">
    <source>
        <dbReference type="ARBA" id="ARBA00022448"/>
    </source>
</evidence>
<keyword evidence="3 8" id="KW-0812">Transmembrane</keyword>
<dbReference type="GO" id="GO:0016887">
    <property type="term" value="F:ATP hydrolysis activity"/>
    <property type="evidence" value="ECO:0007669"/>
    <property type="project" value="InterPro"/>
</dbReference>
<feature type="transmembrane region" description="Helical" evidence="8">
    <location>
        <begin position="859"/>
        <end position="877"/>
    </location>
</feature>
<dbReference type="PROSITE" id="PS50893">
    <property type="entry name" value="ABC_TRANSPORTER_2"/>
    <property type="match status" value="2"/>
</dbReference>
<feature type="non-terminal residue" evidence="11">
    <location>
        <position position="1297"/>
    </location>
</feature>
<dbReference type="Pfam" id="PF00005">
    <property type="entry name" value="ABC_tran"/>
    <property type="match status" value="2"/>
</dbReference>
<dbReference type="InterPro" id="IPR003439">
    <property type="entry name" value="ABC_transporter-like_ATP-bd"/>
</dbReference>
<dbReference type="FunFam" id="3.40.50.300:FF:000163">
    <property type="entry name" value="Multidrug resistance-associated protein member 4"/>
    <property type="match status" value="1"/>
</dbReference>
<organism evidence="11 12">
    <name type="scientific">Polarella glacialis</name>
    <name type="common">Dinoflagellate</name>
    <dbReference type="NCBI Taxonomy" id="89957"/>
    <lineage>
        <taxon>Eukaryota</taxon>
        <taxon>Sar</taxon>
        <taxon>Alveolata</taxon>
        <taxon>Dinophyceae</taxon>
        <taxon>Suessiales</taxon>
        <taxon>Suessiaceae</taxon>
        <taxon>Polarella</taxon>
    </lineage>
</organism>
<dbReference type="InterPro" id="IPR036640">
    <property type="entry name" value="ABC1_TM_sf"/>
</dbReference>
<feature type="domain" description="ABC transmembrane type-1" evidence="10">
    <location>
        <begin position="209"/>
        <end position="370"/>
    </location>
</feature>
<feature type="transmembrane region" description="Helical" evidence="8">
    <location>
        <begin position="757"/>
        <end position="782"/>
    </location>
</feature>
<feature type="transmembrane region" description="Helical" evidence="8">
    <location>
        <begin position="89"/>
        <end position="114"/>
    </location>
</feature>
<evidence type="ECO:0000259" key="10">
    <source>
        <dbReference type="PROSITE" id="PS50929"/>
    </source>
</evidence>
<dbReference type="SUPFAM" id="SSF52540">
    <property type="entry name" value="P-loop containing nucleoside triphosphate hydrolases"/>
    <property type="match status" value="2"/>
</dbReference>
<keyword evidence="12" id="KW-1185">Reference proteome</keyword>
<feature type="transmembrane region" description="Helical" evidence="8">
    <location>
        <begin position="717"/>
        <end position="737"/>
    </location>
</feature>
<keyword evidence="4" id="KW-0547">Nucleotide-binding</keyword>
<evidence type="ECO:0000256" key="6">
    <source>
        <dbReference type="ARBA" id="ARBA00022989"/>
    </source>
</evidence>
<dbReference type="InterPro" id="IPR003593">
    <property type="entry name" value="AAA+_ATPase"/>
</dbReference>
<keyword evidence="5" id="KW-0067">ATP-binding</keyword>
<reference evidence="11" key="1">
    <citation type="submission" date="2021-02" db="EMBL/GenBank/DDBJ databases">
        <authorList>
            <person name="Dougan E. K."/>
            <person name="Rhodes N."/>
            <person name="Thang M."/>
            <person name="Chan C."/>
        </authorList>
    </citation>
    <scope>NUCLEOTIDE SEQUENCE</scope>
</reference>
<keyword evidence="7 8" id="KW-0472">Membrane</keyword>
<dbReference type="PROSITE" id="PS50929">
    <property type="entry name" value="ABC_TM1F"/>
    <property type="match status" value="2"/>
</dbReference>
<dbReference type="PANTHER" id="PTHR24223">
    <property type="entry name" value="ATP-BINDING CASSETTE SUB-FAMILY C"/>
    <property type="match status" value="1"/>
</dbReference>
<comment type="caution">
    <text evidence="11">The sequence shown here is derived from an EMBL/GenBank/DDBJ whole genome shotgun (WGS) entry which is preliminary data.</text>
</comment>
<protein>
    <recommendedName>
        <fullName evidence="13">ATP-dependent transporter ycf16</fullName>
    </recommendedName>
</protein>
<dbReference type="SMART" id="SM00382">
    <property type="entry name" value="AAA"/>
    <property type="match status" value="2"/>
</dbReference>
<feature type="transmembrane region" description="Helical" evidence="8">
    <location>
        <begin position="197"/>
        <end position="216"/>
    </location>
</feature>
<dbReference type="GO" id="GO:0016020">
    <property type="term" value="C:membrane"/>
    <property type="evidence" value="ECO:0007669"/>
    <property type="project" value="UniProtKB-SubCell"/>
</dbReference>
<feature type="domain" description="ABC transporter" evidence="9">
    <location>
        <begin position="1036"/>
        <end position="1267"/>
    </location>
</feature>
<feature type="domain" description="ABC transmembrane type-1" evidence="10">
    <location>
        <begin position="720"/>
        <end position="977"/>
    </location>
</feature>
<feature type="transmembrane region" description="Helical" evidence="8">
    <location>
        <begin position="126"/>
        <end position="143"/>
    </location>
</feature>
<dbReference type="Pfam" id="PF00664">
    <property type="entry name" value="ABC_membrane"/>
    <property type="match status" value="2"/>
</dbReference>
<proteinExistence type="predicted"/>
<evidence type="ECO:0000256" key="7">
    <source>
        <dbReference type="ARBA" id="ARBA00023136"/>
    </source>
</evidence>
<evidence type="ECO:0000259" key="9">
    <source>
        <dbReference type="PROSITE" id="PS50893"/>
    </source>
</evidence>
<feature type="transmembrane region" description="Helical" evidence="8">
    <location>
        <begin position="311"/>
        <end position="334"/>
    </location>
</feature>
<evidence type="ECO:0000256" key="8">
    <source>
        <dbReference type="SAM" id="Phobius"/>
    </source>
</evidence>
<feature type="domain" description="ABC transporter" evidence="9">
    <location>
        <begin position="413"/>
        <end position="648"/>
    </location>
</feature>
<feature type="transmembrane region" description="Helical" evidence="8">
    <location>
        <begin position="222"/>
        <end position="245"/>
    </location>
</feature>
<dbReference type="Gene3D" id="1.20.1560.10">
    <property type="entry name" value="ABC transporter type 1, transmembrane domain"/>
    <property type="match status" value="2"/>
</dbReference>
<dbReference type="GO" id="GO:0140359">
    <property type="term" value="F:ABC-type transporter activity"/>
    <property type="evidence" value="ECO:0007669"/>
    <property type="project" value="InterPro"/>
</dbReference>
<dbReference type="InterPro" id="IPR050173">
    <property type="entry name" value="ABC_transporter_C-like"/>
</dbReference>
<dbReference type="GO" id="GO:0005524">
    <property type="term" value="F:ATP binding"/>
    <property type="evidence" value="ECO:0007669"/>
    <property type="project" value="UniProtKB-KW"/>
</dbReference>
<evidence type="ECO:0008006" key="13">
    <source>
        <dbReference type="Google" id="ProtNLM"/>
    </source>
</evidence>
<gene>
    <name evidence="11" type="ORF">PGLA1383_LOCUS28725</name>
</gene>
<evidence type="ECO:0000256" key="5">
    <source>
        <dbReference type="ARBA" id="ARBA00022840"/>
    </source>
</evidence>